<dbReference type="Proteomes" id="UP001297092">
    <property type="component" value="Unassembled WGS sequence"/>
</dbReference>
<accession>A0ABS5S321</accession>
<reference evidence="1 2" key="1">
    <citation type="submission" date="2021-05" db="EMBL/GenBank/DDBJ databases">
        <title>Aequorivita echinoideorum JCM 30378 genome.</title>
        <authorList>
            <person name="Zhang H."/>
            <person name="Li C."/>
        </authorList>
    </citation>
    <scope>NUCLEOTIDE SEQUENCE [LARGE SCALE GENOMIC DNA]</scope>
    <source>
        <strain evidence="1 2">JCM30378</strain>
    </source>
</reference>
<name>A0ABS5S321_9FLAO</name>
<dbReference type="EMBL" id="JAHCTB010000002">
    <property type="protein sequence ID" value="MBT0607613.1"/>
    <property type="molecule type" value="Genomic_DNA"/>
</dbReference>
<proteinExistence type="predicted"/>
<gene>
    <name evidence="1" type="ORF">KIV10_05410</name>
</gene>
<evidence type="ECO:0000313" key="2">
    <source>
        <dbReference type="Proteomes" id="UP001297092"/>
    </source>
</evidence>
<dbReference type="RefSeq" id="WP_214112470.1">
    <property type="nucleotide sequence ID" value="NZ_JAHCTB010000002.1"/>
</dbReference>
<keyword evidence="2" id="KW-1185">Reference proteome</keyword>
<sequence>MAHLTAEALFPAFLAMAEEERAAFLKMGAATINKKDKPKRTKKTVYDKVCEKLGEQFRPGNEEMLISQLMHEK</sequence>
<comment type="caution">
    <text evidence="1">The sequence shown here is derived from an EMBL/GenBank/DDBJ whole genome shotgun (WGS) entry which is preliminary data.</text>
</comment>
<protein>
    <submittedName>
        <fullName evidence="1">Uncharacterized protein</fullName>
    </submittedName>
</protein>
<evidence type="ECO:0000313" key="1">
    <source>
        <dbReference type="EMBL" id="MBT0607613.1"/>
    </source>
</evidence>
<organism evidence="1 2">
    <name type="scientific">Aequorivita echinoideorum</name>
    <dbReference type="NCBI Taxonomy" id="1549647"/>
    <lineage>
        <taxon>Bacteria</taxon>
        <taxon>Pseudomonadati</taxon>
        <taxon>Bacteroidota</taxon>
        <taxon>Flavobacteriia</taxon>
        <taxon>Flavobacteriales</taxon>
        <taxon>Flavobacteriaceae</taxon>
        <taxon>Aequorivita</taxon>
    </lineage>
</organism>